<dbReference type="NCBIfam" id="TIGR00368">
    <property type="entry name" value="YifB family Mg chelatase-like AAA ATPase"/>
    <property type="match status" value="1"/>
</dbReference>
<evidence type="ECO:0000259" key="2">
    <source>
        <dbReference type="SMART" id="SM00382"/>
    </source>
</evidence>
<protein>
    <submittedName>
        <fullName evidence="3">YifB family Mg chelatase-like AAA ATPase</fullName>
    </submittedName>
</protein>
<organism evidence="3 4">
    <name type="scientific">Alloscardovia venturai</name>
    <dbReference type="NCBI Taxonomy" id="1769421"/>
    <lineage>
        <taxon>Bacteria</taxon>
        <taxon>Bacillati</taxon>
        <taxon>Actinomycetota</taxon>
        <taxon>Actinomycetes</taxon>
        <taxon>Bifidobacteriales</taxon>
        <taxon>Bifidobacteriaceae</taxon>
        <taxon>Alloscardovia</taxon>
    </lineage>
</organism>
<dbReference type="SMART" id="SM00382">
    <property type="entry name" value="AAA"/>
    <property type="match status" value="1"/>
</dbReference>
<proteinExistence type="inferred from homology"/>
<dbReference type="RefSeq" id="WP_377938534.1">
    <property type="nucleotide sequence ID" value="NZ_JBHTHQ010000021.1"/>
</dbReference>
<dbReference type="PANTHER" id="PTHR32039">
    <property type="entry name" value="MAGNESIUM-CHELATASE SUBUNIT CHLI"/>
    <property type="match status" value="1"/>
</dbReference>
<dbReference type="PANTHER" id="PTHR32039:SF7">
    <property type="entry name" value="COMPETENCE PROTEIN COMM"/>
    <property type="match status" value="1"/>
</dbReference>
<keyword evidence="4" id="KW-1185">Reference proteome</keyword>
<dbReference type="InterPro" id="IPR027417">
    <property type="entry name" value="P-loop_NTPase"/>
</dbReference>
<dbReference type="Pfam" id="PF13541">
    <property type="entry name" value="ChlI"/>
    <property type="match status" value="1"/>
</dbReference>
<dbReference type="Gene3D" id="3.30.230.10">
    <property type="match status" value="1"/>
</dbReference>
<evidence type="ECO:0000256" key="1">
    <source>
        <dbReference type="ARBA" id="ARBA00006354"/>
    </source>
</evidence>
<dbReference type="Pfam" id="PF01078">
    <property type="entry name" value="Mg_chelatase"/>
    <property type="match status" value="1"/>
</dbReference>
<dbReference type="InterPro" id="IPR014721">
    <property type="entry name" value="Ribsml_uS5_D2-typ_fold_subgr"/>
</dbReference>
<dbReference type="Proteomes" id="UP001597036">
    <property type="component" value="Unassembled WGS sequence"/>
</dbReference>
<dbReference type="SUPFAM" id="SSF52540">
    <property type="entry name" value="P-loop containing nucleoside triphosphate hydrolases"/>
    <property type="match status" value="1"/>
</dbReference>
<dbReference type="EMBL" id="JBHTHQ010000021">
    <property type="protein sequence ID" value="MFD0704821.1"/>
    <property type="molecule type" value="Genomic_DNA"/>
</dbReference>
<dbReference type="InterPro" id="IPR003593">
    <property type="entry name" value="AAA+_ATPase"/>
</dbReference>
<sequence>MNIGTCSTIALSGLKAHLVTVQAFVSQGLPYFTMVGLPDSTVSQARERVRSACKSTYFHWPQTRVTVNLTPASLPKHGSSFDVSIAVSIFAATHSINPNLLNDAVFLGELSLDGSILPVVGMLPLMQFATQCQISRAYVPASQLAEAQLVPGIKVIPVSHINELLRVLNAPPSLINEHFSVHYPASSTTPIEQFAAPMQEPSSSNADFNDVIGQTDAKWQLEIAAAGGHHVMLVGPPGVGKSMLAQRVPSILPPLNDTQATEVACIRSAQGLPIAIPLSHTPPFASVQHNATLSALAGGANGNRIVAGAMTLAHRGVLFLDEAPEFKHTVLQSLRIPLETGSITLSRMKANVVLPAQFMLILAQNPCPCGNLWNSTKICECQPIELRRYNNRISQPIKDRIDIKINVPSLKTLDKPHCHNDSYSPFLGDHMTFDSKHMRDTVLQARKQACRRFQSCPWSTNAQAPGTWLMENTPERLISHTNHLLESEEISIRGAHKILRISWTIADIFGRTQPTDDDLECATRLYLPDI</sequence>
<comment type="similarity">
    <text evidence="1">Belongs to the Mg-chelatase subunits D/I family. ComM subfamily.</text>
</comment>
<comment type="caution">
    <text evidence="3">The sequence shown here is derived from an EMBL/GenBank/DDBJ whole genome shotgun (WGS) entry which is preliminary data.</text>
</comment>
<dbReference type="InterPro" id="IPR000523">
    <property type="entry name" value="Mg_chelatse_chII-like_cat_dom"/>
</dbReference>
<dbReference type="SUPFAM" id="SSF54211">
    <property type="entry name" value="Ribosomal protein S5 domain 2-like"/>
    <property type="match status" value="1"/>
</dbReference>
<dbReference type="InterPro" id="IPR025158">
    <property type="entry name" value="Mg_chelat-rel_C"/>
</dbReference>
<evidence type="ECO:0000313" key="3">
    <source>
        <dbReference type="EMBL" id="MFD0704821.1"/>
    </source>
</evidence>
<dbReference type="Pfam" id="PF13335">
    <property type="entry name" value="Mg_chelatase_C"/>
    <property type="match status" value="1"/>
</dbReference>
<dbReference type="InterPro" id="IPR020568">
    <property type="entry name" value="Ribosomal_Su5_D2-typ_SF"/>
</dbReference>
<dbReference type="InterPro" id="IPR045006">
    <property type="entry name" value="CHLI-like"/>
</dbReference>
<dbReference type="InterPro" id="IPR004482">
    <property type="entry name" value="Mg_chelat-rel"/>
</dbReference>
<name>A0ABW2Y504_9BIFI</name>
<dbReference type="Gene3D" id="3.40.50.300">
    <property type="entry name" value="P-loop containing nucleotide triphosphate hydrolases"/>
    <property type="match status" value="1"/>
</dbReference>
<reference evidence="4" key="1">
    <citation type="journal article" date="2019" name="Int. J. Syst. Evol. Microbiol.">
        <title>The Global Catalogue of Microorganisms (GCM) 10K type strain sequencing project: providing services to taxonomists for standard genome sequencing and annotation.</title>
        <authorList>
            <consortium name="The Broad Institute Genomics Platform"/>
            <consortium name="The Broad Institute Genome Sequencing Center for Infectious Disease"/>
            <person name="Wu L."/>
            <person name="Ma J."/>
        </authorList>
    </citation>
    <scope>NUCLEOTIDE SEQUENCE [LARGE SCALE GENOMIC DNA]</scope>
    <source>
        <strain evidence="4">CCM 8604</strain>
    </source>
</reference>
<evidence type="ECO:0000313" key="4">
    <source>
        <dbReference type="Proteomes" id="UP001597036"/>
    </source>
</evidence>
<gene>
    <name evidence="3" type="ORF">ACFQY8_03550</name>
</gene>
<feature type="domain" description="AAA+ ATPase" evidence="2">
    <location>
        <begin position="227"/>
        <end position="366"/>
    </location>
</feature>
<accession>A0ABW2Y504</accession>